<feature type="transmembrane region" description="Helical" evidence="4">
    <location>
        <begin position="33"/>
        <end position="53"/>
    </location>
</feature>
<dbReference type="Gene3D" id="3.90.70.80">
    <property type="match status" value="1"/>
</dbReference>
<dbReference type="PROSITE" id="PS50297">
    <property type="entry name" value="ANK_REP_REGION"/>
    <property type="match status" value="3"/>
</dbReference>
<reference evidence="6 7" key="1">
    <citation type="submission" date="2024-02" db="EMBL/GenBank/DDBJ databases">
        <authorList>
            <person name="Chen Y."/>
            <person name="Shah S."/>
            <person name="Dougan E. K."/>
            <person name="Thang M."/>
            <person name="Chan C."/>
        </authorList>
    </citation>
    <scope>NUCLEOTIDE SEQUENCE [LARGE SCALE GENOMIC DNA]</scope>
</reference>
<evidence type="ECO:0000256" key="3">
    <source>
        <dbReference type="PROSITE-ProRule" id="PRU00023"/>
    </source>
</evidence>
<evidence type="ECO:0000256" key="4">
    <source>
        <dbReference type="SAM" id="Phobius"/>
    </source>
</evidence>
<evidence type="ECO:0000313" key="6">
    <source>
        <dbReference type="EMBL" id="CAK9031305.1"/>
    </source>
</evidence>
<feature type="domain" description="OTU" evidence="5">
    <location>
        <begin position="441"/>
        <end position="570"/>
    </location>
</feature>
<gene>
    <name evidence="6" type="ORF">CCMP2556_LOCUS18234</name>
</gene>
<dbReference type="PROSITE" id="PS50802">
    <property type="entry name" value="OTU"/>
    <property type="match status" value="1"/>
</dbReference>
<feature type="repeat" description="ANK" evidence="3">
    <location>
        <begin position="1038"/>
        <end position="1070"/>
    </location>
</feature>
<keyword evidence="4" id="KW-1133">Transmembrane helix</keyword>
<dbReference type="InterPro" id="IPR036770">
    <property type="entry name" value="Ankyrin_rpt-contain_sf"/>
</dbReference>
<evidence type="ECO:0000256" key="2">
    <source>
        <dbReference type="ARBA" id="ARBA00023043"/>
    </source>
</evidence>
<comment type="caution">
    <text evidence="6">The sequence shown here is derived from an EMBL/GenBank/DDBJ whole genome shotgun (WGS) entry which is preliminary data.</text>
</comment>
<dbReference type="InterPro" id="IPR002110">
    <property type="entry name" value="Ankyrin_rpt"/>
</dbReference>
<dbReference type="Pfam" id="PF12796">
    <property type="entry name" value="Ank_2"/>
    <property type="match status" value="1"/>
</dbReference>
<keyword evidence="4" id="KW-0812">Transmembrane</keyword>
<evidence type="ECO:0000256" key="1">
    <source>
        <dbReference type="ARBA" id="ARBA00022737"/>
    </source>
</evidence>
<keyword evidence="4" id="KW-0472">Membrane</keyword>
<keyword evidence="1" id="KW-0677">Repeat</keyword>
<dbReference type="Pfam" id="PF02338">
    <property type="entry name" value="OTU"/>
    <property type="match status" value="1"/>
</dbReference>
<keyword evidence="2 3" id="KW-0040">ANK repeat</keyword>
<proteinExistence type="predicted"/>
<dbReference type="EMBL" id="CAXAMN010010258">
    <property type="protein sequence ID" value="CAK9031305.1"/>
    <property type="molecule type" value="Genomic_DNA"/>
</dbReference>
<evidence type="ECO:0000259" key="5">
    <source>
        <dbReference type="PROSITE" id="PS50802"/>
    </source>
</evidence>
<feature type="repeat" description="ANK" evidence="3">
    <location>
        <begin position="1004"/>
        <end position="1036"/>
    </location>
</feature>
<sequence length="2777" mass="305109">MTTPDLFTTVGFEKSKIGANETELGYAIKRTRLIGLMVGSIGCIGILALLGVWSQFEIHLEKRALHKDLRREEHHAASKLAQVGMELWSEYRDDIHESHEAQMLMKLLNSSYSNFEAKVKATVDATSKDLGLNSDKAAKLADSVLRLVADQQKAGIKHTKRLVDHLVEAGKRAVPLEKRAEKEVFQEVQAEEKLIAEDGGMDFGDALPQGGNLSEPEDPLKGILEGFFWIFNDYEREFSGKPRQLLKPGNKAFDALLALDQKMDDLSEGEVAEELDKVDLDAVGAGLGSGRVLPARDIVEELLMIGIIPHTELRELEEAWKAGKEDSVSVFGKISAEEVEVETPSKGRRRKPWQVVAVVDAEPEESRWENYMPGIAVVSSEPAFLHCFGASDKEDILCLDNWEQEQLNLALEVSSQQSAEARDALIVSQAAVTARLQPLGLERLSTPMDGNCQFIALAFSANAPILHDQLRQQICQYMLAMKDFFGSLFDLRWGNFEAYVAHMEVDGSYGDECTLQAAAHLFLRPVQVIGENPEIDRKFLPPESVSEEIWGPEVVLAYVAWNHYEATAALANVKTQTGPTDHELRSRYSGETFDVCYCDGDCTTSSNWFKVGQLRFAPFQLVSSVSNTSVLQEEFIIEYMNMPGTFGFYRPWVDYGVMGLQEGGALKLVSDPTLTLTDAGCVTAPYDRTLVDPNTLTSQNAGQAYAGTMDPAKDVNKLMFNGGQVATAMTVIKAGFISVCYCARPVLDTPGVCAHDQWVLVNRMTIRGPGPGQSWTVSTNVVFRIEYFGWGLAKDDQIRIIPAASECSDVNGNPRAAWGVTNIKVGCPHPCSEVGEVNAVLNGDISVGVLSSDTYMCDNQNADCRTNDIKAVTVLDENTTELEFEASSSLADGDLITLGENFICAPGQSIIVCNEERLSVLRGRFNLADRLDNHNSAPNEYISGHAVTVNPTDPQKVTIRVGWPDPKPHSDSLARPFQADHLTLSLYSSLRPSGASVHESGPAGGWLPLHTASSMGHLGVLQLLLERKADIHQPSGRLRSQPLHLAAKEGHAEVVDFLLEQQADINAQDVQWRTPLSLACQKGQLEVVEVLATLGADLTLPDEALATPYDWALAGLSYLGERYATLGGVAEVVFAGLGGKAISREEIMGEKERINMKVCWKYTPAMGASGPMPRHVAQVGTLTLLDPNSMSDCLVSLTSLVKNQQTPYAPMIISFRTATAETGKRYSSLQGRMRLRIYFVRTVALKATFTDGAAIEENQGEDELNEARQYICGKLFREVWSSDEINGFPMPRGCYYRTYGQTQELNILFGRKNGLAPGKFYQLVLSGVAMDEAVRNGEYVHIFTTDDVDLHPYLALERGIAPLYRSPQDAAYGSQGVKFAETEGVKISSGDGTEMLELKGGVELHLALKGDPLGGGISASAVLRIFLWPLTQWNVANACTVACIPHDQVSAPCGAVQDCKGDAIIPNFHQNYLRIVLPSAMATITEFVSHTLVFPDLVLPQGGFFSTRLAAQISKPDDTKPHYTESSGDYIYKMPNQGVGVGKLVEFYGDGDQRPYRGDKQNVLYASIVLPATLFAAVQTADAQLILTLPIGYECVRTPDINGESPWRAEDTLGVFMDEIPQGTGSLDEGGGTRGWSVSENTCVFTLRQNAVVYAGSSLYIRVTANNPEDALKRTDANNRWQVTMTSKGYHQYFVTFPPVIFNTIVQNFSSNTAVMGKIQDALIVPSNYMYSEGGVVMSQGYLNIFFRSEQGTGVEASVHVEAPEGFSFSPNPCQVTDLEDSYYSTPGQMGSPTRRLPGLVSCEHRTHPYNHAAIKMMGAILSNSYYAFGLWVSNAEDYLASQRTAWRIFTLDMNDYRVDGTAMPIASLAHTATSLPMSSDSTQTSFGLYRAELNTPTVLNVQVSVMSTMPYRLSMARTTVTILPLRVIERISSTLRVTSPFGYDWDFQDSEFRHLALFPNATQSLVLLGTNADLPGGYPLRQGNVLLWNQESLYWPNETYGFQTFIRVPDRTPTASPNAFIFEFGHTPCAAHSRVAAATEHWEEHQLERCIFASLEPEALTACGSACRAFARLLEPTRLAWRQALRRTGALGVRQVDGLLLVQWPGLEVQLPEADRFSKSDLIALPLGARPSTEALPVQQWPNVDYRLILKQLIRWPTSPTTESPEKLLPLCPLCAGVAFYQGAGFTRSDIATGWQSFMLGNVGSSQHPLLSTLLANMGVPAHLAPQVLMQLRPSSDFQAELEQQLDEVPGLELRHEEAHVIDGFGTLWRGRSSMAQNIISLSLPCHRLCISGKTVTELGVETFFCEQVNKTANTSRTRVGRYLDDQPARMPRAHVFGLCHKPLLEDLAAILTSQPSPSEPCPFCGAHGFLLRSEAVSLLEAETGGEETDKSTPFHGSLWLCGDHLWGWRSRRAGVPVPATEVRALTNAVLEYKTNVETKVNTITFQIQTVTEVQQGGGIIIEGPLGFEFPNPCQPQAASMARGSTYQVEPMVSKVMSLPMDVACTFQMGTAPMGRSVIRIAAGASGMAPGLYRFQILGKNPSTVMPNPVDNSKPCMRQHCWDFHSLEDLNNMNSRLDAMISVPSFTINSKMVEALLPTITREQQAASLRDDRPNSRNPLIFAFKLANTVVLPADMLVRGPLGTIFREDCGEDVEVRPNEVFGTGQTLPSEYAQWPQGVAVVSCRGEGPDARILIDPGVSDGLLRELFYPIRVAPLHNPTTQPLDNQWTLDFNGESSDPFEGFMLWTFTRASLLTATTGRSTTVTGEPFFVNPVWH</sequence>
<dbReference type="SUPFAM" id="SSF54001">
    <property type="entry name" value="Cysteine proteinases"/>
    <property type="match status" value="1"/>
</dbReference>
<dbReference type="PANTHER" id="PTHR24166:SF48">
    <property type="entry name" value="PROTEIN VAPYRIN"/>
    <property type="match status" value="1"/>
</dbReference>
<protein>
    <recommendedName>
        <fullName evidence="5">OTU domain-containing protein</fullName>
    </recommendedName>
</protein>
<keyword evidence="7" id="KW-1185">Reference proteome</keyword>
<dbReference type="PROSITE" id="PS50088">
    <property type="entry name" value="ANK_REPEAT"/>
    <property type="match status" value="3"/>
</dbReference>
<dbReference type="SUPFAM" id="SSF48403">
    <property type="entry name" value="Ankyrin repeat"/>
    <property type="match status" value="1"/>
</dbReference>
<dbReference type="SMART" id="SM00248">
    <property type="entry name" value="ANK"/>
    <property type="match status" value="3"/>
</dbReference>
<dbReference type="Gene3D" id="1.25.40.20">
    <property type="entry name" value="Ankyrin repeat-containing domain"/>
    <property type="match status" value="1"/>
</dbReference>
<dbReference type="PANTHER" id="PTHR24166">
    <property type="entry name" value="ROLLING PEBBLES, ISOFORM B"/>
    <property type="match status" value="1"/>
</dbReference>
<dbReference type="CDD" id="cd22744">
    <property type="entry name" value="OTU"/>
    <property type="match status" value="1"/>
</dbReference>
<organism evidence="6 7">
    <name type="scientific">Durusdinium trenchii</name>
    <dbReference type="NCBI Taxonomy" id="1381693"/>
    <lineage>
        <taxon>Eukaryota</taxon>
        <taxon>Sar</taxon>
        <taxon>Alveolata</taxon>
        <taxon>Dinophyceae</taxon>
        <taxon>Suessiales</taxon>
        <taxon>Symbiodiniaceae</taxon>
        <taxon>Durusdinium</taxon>
    </lineage>
</organism>
<name>A0ABP0KWX2_9DINO</name>
<evidence type="ECO:0000313" key="7">
    <source>
        <dbReference type="Proteomes" id="UP001642484"/>
    </source>
</evidence>
<accession>A0ABP0KWX2</accession>
<feature type="repeat" description="ANK" evidence="3">
    <location>
        <begin position="1071"/>
        <end position="1103"/>
    </location>
</feature>
<dbReference type="Proteomes" id="UP001642484">
    <property type="component" value="Unassembled WGS sequence"/>
</dbReference>
<dbReference type="InterPro" id="IPR050889">
    <property type="entry name" value="Dendritic_Spine_Reg/Scaffold"/>
</dbReference>
<dbReference type="InterPro" id="IPR003323">
    <property type="entry name" value="OTU_dom"/>
</dbReference>
<dbReference type="InterPro" id="IPR038765">
    <property type="entry name" value="Papain-like_cys_pep_sf"/>
</dbReference>